<evidence type="ECO:0000313" key="2">
    <source>
        <dbReference type="Proteomes" id="UP000646484"/>
    </source>
</evidence>
<dbReference type="Pfam" id="PF14253">
    <property type="entry name" value="AbiH"/>
    <property type="match status" value="1"/>
</dbReference>
<protein>
    <submittedName>
        <fullName evidence="1">Bacteriophage abortive infection AbiH family protein</fullName>
    </submittedName>
</protein>
<gene>
    <name evidence="1" type="ORF">H8S64_21090</name>
</gene>
<dbReference type="Proteomes" id="UP000646484">
    <property type="component" value="Unassembled WGS sequence"/>
</dbReference>
<organism evidence="1 2">
    <name type="scientific">Butyricimonas hominis</name>
    <dbReference type="NCBI Taxonomy" id="2763032"/>
    <lineage>
        <taxon>Bacteria</taxon>
        <taxon>Pseudomonadati</taxon>
        <taxon>Bacteroidota</taxon>
        <taxon>Bacteroidia</taxon>
        <taxon>Bacteroidales</taxon>
        <taxon>Odoribacteraceae</taxon>
        <taxon>Butyricimonas</taxon>
    </lineage>
</organism>
<comment type="caution">
    <text evidence="1">The sequence shown here is derived from an EMBL/GenBank/DDBJ whole genome shotgun (WGS) entry which is preliminary data.</text>
</comment>
<accession>A0ABR7D6M6</accession>
<sequence length="403" mass="48133">MVFVLSVTLCNFTLSFIFVFMLENLINGEPVRHLYVIGNGFDRYHGAKSTYWDFRGYLIRHDDFALKMFELFFGPRSMMNNFKSIKDYLLCLQYGRALPAPRNTWACKCLWNDFERYLGELNRERVFDFVDEDLSELDEEEGGFYANFDALIGRVSDIVKECSVEMQYHFHRWINTVHYEKGFRKKMLLLDGNAAFLNFNYTLFLETEYGIPREQIVYIHGERRQKFGKLVLGHRAENAEAAFDEWIHKNRNKRRYRPNLKGKNGRYFANDKLVYLVFFAEDEAKGRWRLPVRYYAADLIEERLEDYYKENVKRCGEIIDRNLEFFKSLRELQEITVLGHSLGDVDLPYFRAILDHVVAPEDLKWKFSYHTDADKCRIKRFCRQLKIPEAENDQLFSMSVLKR</sequence>
<dbReference type="EMBL" id="JACOOH010000012">
    <property type="protein sequence ID" value="MBC5623593.1"/>
    <property type="molecule type" value="Genomic_DNA"/>
</dbReference>
<dbReference type="InterPro" id="IPR025935">
    <property type="entry name" value="AbiH"/>
</dbReference>
<evidence type="ECO:0000313" key="1">
    <source>
        <dbReference type="EMBL" id="MBC5623593.1"/>
    </source>
</evidence>
<name>A0ABR7D6M6_9BACT</name>
<reference evidence="1 2" key="1">
    <citation type="submission" date="2020-08" db="EMBL/GenBank/DDBJ databases">
        <title>Genome public.</title>
        <authorList>
            <person name="Liu C."/>
            <person name="Sun Q."/>
        </authorList>
    </citation>
    <scope>NUCLEOTIDE SEQUENCE [LARGE SCALE GENOMIC DNA]</scope>
    <source>
        <strain evidence="1 2">NSJ-56</strain>
    </source>
</reference>
<keyword evidence="2" id="KW-1185">Reference proteome</keyword>
<proteinExistence type="predicted"/>